<protein>
    <submittedName>
        <fullName evidence="2">Uncharacterized protein</fullName>
    </submittedName>
</protein>
<reference evidence="2" key="1">
    <citation type="submission" date="2022-07" db="EMBL/GenBank/DDBJ databases">
        <title>Phylogenomic reconstructions and comparative analyses of Kickxellomycotina fungi.</title>
        <authorList>
            <person name="Reynolds N.K."/>
            <person name="Stajich J.E."/>
            <person name="Barry K."/>
            <person name="Grigoriev I.V."/>
            <person name="Crous P."/>
            <person name="Smith M.E."/>
        </authorList>
    </citation>
    <scope>NUCLEOTIDE SEQUENCE</scope>
    <source>
        <strain evidence="2">NBRC 100468</strain>
    </source>
</reference>
<feature type="compositionally biased region" description="Low complexity" evidence="1">
    <location>
        <begin position="18"/>
        <end position="45"/>
    </location>
</feature>
<evidence type="ECO:0000313" key="3">
    <source>
        <dbReference type="Proteomes" id="UP001150538"/>
    </source>
</evidence>
<dbReference type="AlphaFoldDB" id="A0A9W7ZN65"/>
<accession>A0A9W7ZN65</accession>
<gene>
    <name evidence="2" type="ORF">H4219_005671</name>
</gene>
<dbReference type="EMBL" id="JANBPU010000362">
    <property type="protein sequence ID" value="KAJ1912261.1"/>
    <property type="molecule type" value="Genomic_DNA"/>
</dbReference>
<name>A0A9W7ZN65_9FUNG</name>
<keyword evidence="3" id="KW-1185">Reference proteome</keyword>
<evidence type="ECO:0000256" key="1">
    <source>
        <dbReference type="SAM" id="MobiDB-lite"/>
    </source>
</evidence>
<dbReference type="Proteomes" id="UP001150538">
    <property type="component" value="Unassembled WGS sequence"/>
</dbReference>
<evidence type="ECO:0000313" key="2">
    <source>
        <dbReference type="EMBL" id="KAJ1912261.1"/>
    </source>
</evidence>
<feature type="region of interest" description="Disordered" evidence="1">
    <location>
        <begin position="1"/>
        <end position="51"/>
    </location>
</feature>
<comment type="caution">
    <text evidence="2">The sequence shown here is derived from an EMBL/GenBank/DDBJ whole genome shotgun (WGS) entry which is preliminary data.</text>
</comment>
<sequence length="111" mass="12037">MNRGNRTRGAPGRRGPSTNATTNGNNTTGNTTTNTTTTTAGTTRTAEPKKDADHYKTLVKDITSVDVLKNKIENAKLLEEKTGYEKALKELQDKQAADSKKKAKNEAEVTN</sequence>
<proteinExistence type="predicted"/>
<feature type="region of interest" description="Disordered" evidence="1">
    <location>
        <begin position="92"/>
        <end position="111"/>
    </location>
</feature>
<organism evidence="2 3">
    <name type="scientific">Mycoemilia scoparia</name>
    <dbReference type="NCBI Taxonomy" id="417184"/>
    <lineage>
        <taxon>Eukaryota</taxon>
        <taxon>Fungi</taxon>
        <taxon>Fungi incertae sedis</taxon>
        <taxon>Zoopagomycota</taxon>
        <taxon>Kickxellomycotina</taxon>
        <taxon>Kickxellomycetes</taxon>
        <taxon>Kickxellales</taxon>
        <taxon>Kickxellaceae</taxon>
        <taxon>Mycoemilia</taxon>
    </lineage>
</organism>